<dbReference type="CDD" id="cd13578">
    <property type="entry name" value="PBP2_Bug27"/>
    <property type="match status" value="1"/>
</dbReference>
<evidence type="ECO:0000256" key="1">
    <source>
        <dbReference type="ARBA" id="ARBA00006987"/>
    </source>
</evidence>
<protein>
    <submittedName>
        <fullName evidence="3">Bug family tripartite tricarboxylate transporter substrate binding protein</fullName>
    </submittedName>
</protein>
<organism evidence="3 4">
    <name type="scientific">Candidimonas humi</name>
    <dbReference type="NCBI Taxonomy" id="683355"/>
    <lineage>
        <taxon>Bacteria</taxon>
        <taxon>Pseudomonadati</taxon>
        <taxon>Pseudomonadota</taxon>
        <taxon>Betaproteobacteria</taxon>
        <taxon>Burkholderiales</taxon>
        <taxon>Alcaligenaceae</taxon>
        <taxon>Candidimonas</taxon>
    </lineage>
</organism>
<dbReference type="InterPro" id="IPR005064">
    <property type="entry name" value="BUG"/>
</dbReference>
<proteinExistence type="inferred from homology"/>
<dbReference type="EMBL" id="JBHSBV010000006">
    <property type="protein sequence ID" value="MFC4202567.1"/>
    <property type="molecule type" value="Genomic_DNA"/>
</dbReference>
<feature type="chain" id="PRO_5046673845" evidence="2">
    <location>
        <begin position="26"/>
        <end position="324"/>
    </location>
</feature>
<evidence type="ECO:0000256" key="2">
    <source>
        <dbReference type="SAM" id="SignalP"/>
    </source>
</evidence>
<dbReference type="RefSeq" id="WP_217964660.1">
    <property type="nucleotide sequence ID" value="NZ_JAHTBN010000004.1"/>
</dbReference>
<sequence>MSTFLRTLGMGMGLAMALSLSTAQAAYPDKPIHIVVPFAAGGGVDILTRVLAQNLSDSLHQPVIVEDRPGAGGNLGMDYVAKAAPDGYTLAMATTGTQEINPGLYSHLPYDAVKSFSPVTLVASVPNVLVVNEHVPVKSLKELIALAKAQPGKLSFASFGNGTSNHLSGELLKQMAHINVLHVPYKKATQAVTDLISNQVTFAFVNMPLALPHVQSGQLRALAVTGAQRSGTQPQLPTMAEAGLPGFVVESWYGLMAPAHTPPEVVQRLRQAVLAALAKPEVKAFFGKQGADVVTSTPGEFTAMIQKGQVRWAKIIKDSGAHVD</sequence>
<dbReference type="PIRSF" id="PIRSF017082">
    <property type="entry name" value="YflP"/>
    <property type="match status" value="1"/>
</dbReference>
<reference evidence="4" key="1">
    <citation type="journal article" date="2019" name="Int. J. Syst. Evol. Microbiol.">
        <title>The Global Catalogue of Microorganisms (GCM) 10K type strain sequencing project: providing services to taxonomists for standard genome sequencing and annotation.</title>
        <authorList>
            <consortium name="The Broad Institute Genomics Platform"/>
            <consortium name="The Broad Institute Genome Sequencing Center for Infectious Disease"/>
            <person name="Wu L."/>
            <person name="Ma J."/>
        </authorList>
    </citation>
    <scope>NUCLEOTIDE SEQUENCE [LARGE SCALE GENOMIC DNA]</scope>
    <source>
        <strain evidence="4">LMG 24813</strain>
    </source>
</reference>
<dbReference type="Pfam" id="PF03401">
    <property type="entry name" value="TctC"/>
    <property type="match status" value="1"/>
</dbReference>
<evidence type="ECO:0000313" key="4">
    <source>
        <dbReference type="Proteomes" id="UP001595848"/>
    </source>
</evidence>
<accession>A0ABV8P3T1</accession>
<gene>
    <name evidence="3" type="ORF">ACFOY1_16565</name>
</gene>
<dbReference type="PANTHER" id="PTHR42928">
    <property type="entry name" value="TRICARBOXYLATE-BINDING PROTEIN"/>
    <property type="match status" value="1"/>
</dbReference>
<keyword evidence="4" id="KW-1185">Reference proteome</keyword>
<evidence type="ECO:0000313" key="3">
    <source>
        <dbReference type="EMBL" id="MFC4202567.1"/>
    </source>
</evidence>
<comment type="caution">
    <text evidence="3">The sequence shown here is derived from an EMBL/GenBank/DDBJ whole genome shotgun (WGS) entry which is preliminary data.</text>
</comment>
<keyword evidence="2" id="KW-0732">Signal</keyword>
<name>A0ABV8P3T1_9BURK</name>
<feature type="signal peptide" evidence="2">
    <location>
        <begin position="1"/>
        <end position="25"/>
    </location>
</feature>
<comment type="similarity">
    <text evidence="1">Belongs to the UPF0065 (bug) family.</text>
</comment>
<dbReference type="Proteomes" id="UP001595848">
    <property type="component" value="Unassembled WGS sequence"/>
</dbReference>
<dbReference type="PANTHER" id="PTHR42928:SF5">
    <property type="entry name" value="BLR1237 PROTEIN"/>
    <property type="match status" value="1"/>
</dbReference>